<dbReference type="PANTHER" id="PTHR13510">
    <property type="entry name" value="FYVE-FINGER-CONTAINING RAB5 EFFECTOR PROTEIN RABENOSYN-5-RELATED"/>
    <property type="match status" value="1"/>
</dbReference>
<dbReference type="PANTHER" id="PTHR13510:SF44">
    <property type="entry name" value="RABENOSYN-5"/>
    <property type="match status" value="1"/>
</dbReference>
<reference evidence="2" key="2">
    <citation type="submission" date="2011-02" db="EMBL/GenBank/DDBJ databases">
        <authorList>
            <person name="MacLean D."/>
        </authorList>
    </citation>
    <scope>NUCLEOTIDE SEQUENCE</scope>
</reference>
<organism evidence="2">
    <name type="scientific">Albugo laibachii Nc14</name>
    <dbReference type="NCBI Taxonomy" id="890382"/>
    <lineage>
        <taxon>Eukaryota</taxon>
        <taxon>Sar</taxon>
        <taxon>Stramenopiles</taxon>
        <taxon>Oomycota</taxon>
        <taxon>Peronosporomycetes</taxon>
        <taxon>Albuginales</taxon>
        <taxon>Albuginaceae</taxon>
        <taxon>Albugo</taxon>
    </lineage>
</organism>
<evidence type="ECO:0000256" key="1">
    <source>
        <dbReference type="SAM" id="MobiDB-lite"/>
    </source>
</evidence>
<feature type="compositionally biased region" description="Polar residues" evidence="1">
    <location>
        <begin position="68"/>
        <end position="91"/>
    </location>
</feature>
<accession>F0WNY0</accession>
<feature type="region of interest" description="Disordered" evidence="1">
    <location>
        <begin position="66"/>
        <end position="92"/>
    </location>
</feature>
<dbReference type="InterPro" id="IPR052727">
    <property type="entry name" value="Rab4/Rab5_effector"/>
</dbReference>
<reference evidence="2" key="1">
    <citation type="journal article" date="2011" name="PLoS Biol.">
        <title>Gene gain and loss during evolution of obligate parasitism in the white rust pathogen of Arabidopsis thaliana.</title>
        <authorList>
            <person name="Kemen E."/>
            <person name="Gardiner A."/>
            <person name="Schultz-Larsen T."/>
            <person name="Kemen A.C."/>
            <person name="Balmuth A.L."/>
            <person name="Robert-Seilaniantz A."/>
            <person name="Bailey K."/>
            <person name="Holub E."/>
            <person name="Studholme D.J."/>
            <person name="Maclean D."/>
            <person name="Jones J.D."/>
        </authorList>
    </citation>
    <scope>NUCLEOTIDE SEQUENCE</scope>
</reference>
<dbReference type="InterPro" id="IPR023393">
    <property type="entry name" value="START-like_dom_sf"/>
</dbReference>
<dbReference type="Gene3D" id="3.30.530.20">
    <property type="match status" value="1"/>
</dbReference>
<sequence length="388" mass="43841">MKYYTEISDRFSSFKLHSTDLRQIDQTINQLINKTCYDTQHNHEDKAWKVAARKQQLRIYRKLREDSTPLTSSDSCRTQTPSPSSSDSNLGTDPEVRIVHLEPQQKLVGCIPGTVEDFLCGLYAYTDVEWKQGSEHILTGALQSTTLSRVQTPTKTDPFRTRTIRWAMRSQKPVSSIFVRQRDFAFVEATGWKINSDGRRVGYYIMQSIRHPDLPELPSVCRAELSVCITVSSNESRSVCVHGLGAFDPKGSLSVKLSTRILARAMLGVSEAVNYAFMKKLLHTRIGRKANCVDGTFCDGCGRDIKVFFKSAGRVCRVCGIACCARCSVKLSFSTEETTEIKACLQCVVETHRISTWKFACDRIHRKEIPNNTDRLNVLIHHEGVMLT</sequence>
<evidence type="ECO:0000313" key="2">
    <source>
        <dbReference type="EMBL" id="CCA23023.1"/>
    </source>
</evidence>
<dbReference type="EMBL" id="FR824221">
    <property type="protein sequence ID" value="CCA23023.1"/>
    <property type="molecule type" value="Genomic_DNA"/>
</dbReference>
<name>F0WNY0_9STRA</name>
<protein>
    <submittedName>
        <fullName evidence="2">Uncharacterized protein AlNc14C176G8135</fullName>
    </submittedName>
</protein>
<proteinExistence type="predicted"/>
<gene>
    <name evidence="2" type="primary">AlNc14C176G8135</name>
    <name evidence="2" type="ORF">ALNC14_091660</name>
</gene>
<dbReference type="SUPFAM" id="SSF55961">
    <property type="entry name" value="Bet v1-like"/>
    <property type="match status" value="1"/>
</dbReference>
<dbReference type="HOGENOM" id="CLU_015303_8_1_1"/>
<dbReference type="AlphaFoldDB" id="F0WNY0"/>